<dbReference type="SUPFAM" id="SSF52540">
    <property type="entry name" value="P-loop containing nucleoside triphosphate hydrolases"/>
    <property type="match status" value="1"/>
</dbReference>
<evidence type="ECO:0000313" key="1">
    <source>
        <dbReference type="EMBL" id="ABG60140.1"/>
    </source>
</evidence>
<dbReference type="KEGG" id="chu:CHU_2894"/>
<keyword evidence="2" id="KW-1185">Reference proteome</keyword>
<dbReference type="Proteomes" id="UP000001822">
    <property type="component" value="Chromosome"/>
</dbReference>
<gene>
    <name evidence="1" type="ordered locus">CHU_2894</name>
</gene>
<evidence type="ECO:0000313" key="2">
    <source>
        <dbReference type="Proteomes" id="UP000001822"/>
    </source>
</evidence>
<dbReference type="Gene3D" id="3.40.50.300">
    <property type="entry name" value="P-loop containing nucleotide triphosphate hydrolases"/>
    <property type="match status" value="1"/>
</dbReference>
<reference evidence="1 2" key="1">
    <citation type="journal article" date="2007" name="Appl. Environ. Microbiol.">
        <title>Genome sequence of the cellulolytic gliding bacterium Cytophaga hutchinsonii.</title>
        <authorList>
            <person name="Xie G."/>
            <person name="Bruce D.C."/>
            <person name="Challacombe J.F."/>
            <person name="Chertkov O."/>
            <person name="Detter J.C."/>
            <person name="Gilna P."/>
            <person name="Han C.S."/>
            <person name="Lucas S."/>
            <person name="Misra M."/>
            <person name="Myers G.L."/>
            <person name="Richardson P."/>
            <person name="Tapia R."/>
            <person name="Thayer N."/>
            <person name="Thompson L.S."/>
            <person name="Brettin T.S."/>
            <person name="Henrissat B."/>
            <person name="Wilson D.B."/>
            <person name="McBride M.J."/>
        </authorList>
    </citation>
    <scope>NUCLEOTIDE SEQUENCE [LARGE SCALE GENOMIC DNA]</scope>
    <source>
        <strain evidence="2">ATCC 33406 / DSM 1761 / CIP 103989 / NBRC 15051 / NCIMB 9469 / D465</strain>
    </source>
</reference>
<dbReference type="EMBL" id="CP000383">
    <property type="protein sequence ID" value="ABG60140.1"/>
    <property type="molecule type" value="Genomic_DNA"/>
</dbReference>
<sequence length="896" mass="104400">MALGYITNTTAMIKFLKRRDLELLLKMFIPGGYVVTINDPNKKIVQDEVNSFVASHNQSDQIYKVLVSFSNKNCFSIDTYDFILDFSNMEVSDFKSKDYYFINNPDKTMRWIFPSDLKTATFLNFYNTSSFKAKMLSVLLKAAYALNLKKIACSGSFKVYYKESLKIESNIEHIPHDGYSLFTGTVGPNRKFVVEVNSNGITTHFAKWAISSISQVLISNELLSIDKIKKLNLNYMETPNCFFSKDLSMSVFENIKPNDIVSTNGLTDIHLKALAELYEKTTSYNLSGITTFREHLITTIYSLKSDARIADSENIIELLRKSLNILDFDSAIPFSMAHFDFTPWNMYATSDKLYVYDWELSDKMAPILFDVFHYIFQKNILIDRTDLIKIKKEISQAMENPILKDVINRYNVNVELCYKAYLLYTISYYLTIYSQQKSLHKQVEWLVNIWYKALEEIVIKKSYGSQRKIFIDHLFTFLNKYDYSLMKFSEASISELHDSSDLDLLIRKEDLTQILTYLKGTGALKKLLVVKKTFMATISLFFEDGSFLSIDLLYGFKRKSLAILCPATVLDNSIKTNHEIKVPKRYHDFEYMFLFYQLNGANLPSKYITYFESLSLYDKTTVLLHLQGTYDLSDYTAENIFQYSDIIRTKIHDVIDLKNENKGWKYFNSLIDYWKDTFIESVMNKGVIITVSGVDGAGKSTIIEDLKSSFVQKFRKKVVVLRHRPSIFPILSAWKHGKKKAEAMAAERLPRQGTNDSKLSSLFRFGYYYTDYLFGQVYVYVKYVLRGYIVIYDRYYFDFIGDSKRSNLKLNAKVVTWLYKFIYKPKLNILLYASPEVILKRKLELTEEDIKTLTYDYRFLFNKLSISNNSSKYISIDNVNRAETLDKIIKEYIEIS</sequence>
<name>A0A6N4SUQ7_CYTH3</name>
<organism evidence="1 2">
    <name type="scientific">Cytophaga hutchinsonii (strain ATCC 33406 / DSM 1761 / CIP 103989 / NBRC 15051 / NCIMB 9469 / D465)</name>
    <dbReference type="NCBI Taxonomy" id="269798"/>
    <lineage>
        <taxon>Bacteria</taxon>
        <taxon>Pseudomonadati</taxon>
        <taxon>Bacteroidota</taxon>
        <taxon>Cytophagia</taxon>
        <taxon>Cytophagales</taxon>
        <taxon>Cytophagaceae</taxon>
        <taxon>Cytophaga</taxon>
    </lineage>
</organism>
<accession>A0A6N4SUQ7</accession>
<proteinExistence type="predicted"/>
<protein>
    <submittedName>
        <fullName evidence="1">Uncharacterized protein</fullName>
    </submittedName>
</protein>
<dbReference type="InterPro" id="IPR027417">
    <property type="entry name" value="P-loop_NTPase"/>
</dbReference>
<dbReference type="AlphaFoldDB" id="A0A6N4SUQ7"/>